<keyword evidence="3" id="KW-1133">Transmembrane helix</keyword>
<keyword evidence="1" id="KW-0175">Coiled coil</keyword>
<keyword evidence="3" id="KW-0812">Transmembrane</keyword>
<dbReference type="RefSeq" id="WP_306867695.1">
    <property type="nucleotide sequence ID" value="NZ_JAUSRB010000002.1"/>
</dbReference>
<evidence type="ECO:0000256" key="2">
    <source>
        <dbReference type="SAM" id="MobiDB-lite"/>
    </source>
</evidence>
<feature type="chain" id="PRO_5047257368" description="DUF4349 domain-containing protein" evidence="4">
    <location>
        <begin position="26"/>
        <end position="388"/>
    </location>
</feature>
<sequence>MSRFRYGMRPAVALAGVALSLSACAGGQATSGSPLSAPAPAADMNTAAKEAESDAGGSARGAEPRQVDQKPGQNGQVKLVPQDRAIIYTAEMTVRAKDITAAADRARQIVTTAGGYLSMEKSDAYTGGEGSAQLVFKVPPGGYPGVLERLGKDLGTRESLQQNTEDVTEQVADVESRLRSARSALDSLRALLKKADTIGEVLDVEREISGRESDLEALQARQKTLASQTSMATLTLNLVGPATVVPEKEDEPSGFLGGLQTGWKSFVTALKVGLTVLGVLLPWLILIVPLWLLLAFLLRRSRERAVRTAPPRTAGPGGPAGIFPGDGPGRIPAGDGPGRAPDGEGAARASERSPERGRASERASDGEGAARAPEGPGQPEEPAPPGRP</sequence>
<feature type="domain" description="DUF4349" evidence="5">
    <location>
        <begin position="84"/>
        <end position="294"/>
    </location>
</feature>
<dbReference type="Pfam" id="PF14257">
    <property type="entry name" value="DUF4349"/>
    <property type="match status" value="1"/>
</dbReference>
<feature type="region of interest" description="Disordered" evidence="2">
    <location>
        <begin position="307"/>
        <end position="388"/>
    </location>
</feature>
<feature type="signal peptide" evidence="4">
    <location>
        <begin position="1"/>
        <end position="25"/>
    </location>
</feature>
<dbReference type="PROSITE" id="PS51257">
    <property type="entry name" value="PROKAR_LIPOPROTEIN"/>
    <property type="match status" value="1"/>
</dbReference>
<comment type="caution">
    <text evidence="6">The sequence shown here is derived from an EMBL/GenBank/DDBJ whole genome shotgun (WGS) entry which is preliminary data.</text>
</comment>
<organism evidence="6 7">
    <name type="scientific">Streptosporangium brasiliense</name>
    <dbReference type="NCBI Taxonomy" id="47480"/>
    <lineage>
        <taxon>Bacteria</taxon>
        <taxon>Bacillati</taxon>
        <taxon>Actinomycetota</taxon>
        <taxon>Actinomycetes</taxon>
        <taxon>Streptosporangiales</taxon>
        <taxon>Streptosporangiaceae</taxon>
        <taxon>Streptosporangium</taxon>
    </lineage>
</organism>
<reference evidence="6 7" key="1">
    <citation type="submission" date="2023-07" db="EMBL/GenBank/DDBJ databases">
        <title>Sequencing the genomes of 1000 actinobacteria strains.</title>
        <authorList>
            <person name="Klenk H.-P."/>
        </authorList>
    </citation>
    <scope>NUCLEOTIDE SEQUENCE [LARGE SCALE GENOMIC DNA]</scope>
    <source>
        <strain evidence="6 7">DSM 44109</strain>
    </source>
</reference>
<protein>
    <recommendedName>
        <fullName evidence="5">DUF4349 domain-containing protein</fullName>
    </recommendedName>
</protein>
<feature type="transmembrane region" description="Helical" evidence="3">
    <location>
        <begin position="274"/>
        <end position="298"/>
    </location>
</feature>
<gene>
    <name evidence="6" type="ORF">J2S55_005936</name>
</gene>
<name>A0ABT9RBP1_9ACTN</name>
<feature type="compositionally biased region" description="Basic and acidic residues" evidence="2">
    <location>
        <begin position="349"/>
        <end position="365"/>
    </location>
</feature>
<dbReference type="EMBL" id="JAUSRB010000002">
    <property type="protein sequence ID" value="MDP9866670.1"/>
    <property type="molecule type" value="Genomic_DNA"/>
</dbReference>
<feature type="region of interest" description="Disordered" evidence="2">
    <location>
        <begin position="29"/>
        <end position="78"/>
    </location>
</feature>
<evidence type="ECO:0000256" key="3">
    <source>
        <dbReference type="SAM" id="Phobius"/>
    </source>
</evidence>
<feature type="compositionally biased region" description="Low complexity" evidence="2">
    <location>
        <begin position="366"/>
        <end position="378"/>
    </location>
</feature>
<evidence type="ECO:0000256" key="1">
    <source>
        <dbReference type="SAM" id="Coils"/>
    </source>
</evidence>
<feature type="compositionally biased region" description="Gly residues" evidence="2">
    <location>
        <begin position="315"/>
        <end position="328"/>
    </location>
</feature>
<feature type="compositionally biased region" description="Pro residues" evidence="2">
    <location>
        <begin position="379"/>
        <end position="388"/>
    </location>
</feature>
<keyword evidence="7" id="KW-1185">Reference proteome</keyword>
<feature type="coiled-coil region" evidence="1">
    <location>
        <begin position="157"/>
        <end position="191"/>
    </location>
</feature>
<dbReference type="InterPro" id="IPR025645">
    <property type="entry name" value="DUF4349"/>
</dbReference>
<evidence type="ECO:0000313" key="7">
    <source>
        <dbReference type="Proteomes" id="UP001230426"/>
    </source>
</evidence>
<accession>A0ABT9RBP1</accession>
<keyword evidence="4" id="KW-0732">Signal</keyword>
<evidence type="ECO:0000259" key="5">
    <source>
        <dbReference type="Pfam" id="PF14257"/>
    </source>
</evidence>
<feature type="compositionally biased region" description="Low complexity" evidence="2">
    <location>
        <begin position="29"/>
        <end position="42"/>
    </location>
</feature>
<keyword evidence="3" id="KW-0472">Membrane</keyword>
<feature type="compositionally biased region" description="Low complexity" evidence="2">
    <location>
        <begin position="329"/>
        <end position="348"/>
    </location>
</feature>
<evidence type="ECO:0000256" key="4">
    <source>
        <dbReference type="SAM" id="SignalP"/>
    </source>
</evidence>
<proteinExistence type="predicted"/>
<evidence type="ECO:0000313" key="6">
    <source>
        <dbReference type="EMBL" id="MDP9866670.1"/>
    </source>
</evidence>
<dbReference type="Proteomes" id="UP001230426">
    <property type="component" value="Unassembled WGS sequence"/>
</dbReference>